<gene>
    <name evidence="2" type="ORF">QX99_00446</name>
</gene>
<dbReference type="PATRIC" id="fig|137591.25.peg.432"/>
<dbReference type="PANTHER" id="PTHR44013">
    <property type="entry name" value="ZINC-TYPE ALCOHOL DEHYDROGENASE-LIKE PROTEIN C16A3.02C"/>
    <property type="match status" value="1"/>
</dbReference>
<keyword evidence="3" id="KW-1185">Reference proteome</keyword>
<evidence type="ECO:0000259" key="1">
    <source>
        <dbReference type="SMART" id="SM00829"/>
    </source>
</evidence>
<sequence length="300" mass="31317">MKAVVLHEIDNLASLTDDEVPAPTIGRDELLVQAHAQAVDPVDYKIAAGMLGSEAPLILGSTVAGEVIAVGEAVTDFKVGDRIAAQVRGGANYAEQVVVPAHFAAIIPTNVSYVDAVSVVLGGQTALQAINRGLNVSAGQKVLIHGGSGAVGYVAVQLAIAAGAEVATTASGWGAEMLRQQFPNVQVFDYRADDFTTSLHDFDGVLDTVGSEQVLADSFKILKPSGKLASVVAHQSDDPRFVRLINKPEGANLQVLFSKLADGTLRTVIDSTLPLNAENVRIAYAKIKAGGLHGKLVFTD</sequence>
<dbReference type="AlphaFoldDB" id="A0A0D1K9Q2"/>
<dbReference type="InterPro" id="IPR020843">
    <property type="entry name" value="ER"/>
</dbReference>
<dbReference type="SUPFAM" id="SSF51735">
    <property type="entry name" value="NAD(P)-binding Rossmann-fold domains"/>
    <property type="match status" value="1"/>
</dbReference>
<dbReference type="RefSeq" id="WP_043710728.1">
    <property type="nucleotide sequence ID" value="NZ_JALOCT010000003.1"/>
</dbReference>
<dbReference type="SUPFAM" id="SSF50129">
    <property type="entry name" value="GroES-like"/>
    <property type="match status" value="1"/>
</dbReference>
<dbReference type="Gene3D" id="3.40.50.720">
    <property type="entry name" value="NAD(P)-binding Rossmann-like Domain"/>
    <property type="match status" value="1"/>
</dbReference>
<evidence type="ECO:0000313" key="3">
    <source>
        <dbReference type="Proteomes" id="UP000032287"/>
    </source>
</evidence>
<dbReference type="GO" id="GO:0016491">
    <property type="term" value="F:oxidoreductase activity"/>
    <property type="evidence" value="ECO:0007669"/>
    <property type="project" value="InterPro"/>
</dbReference>
<dbReference type="EMBL" id="JWHU01000006">
    <property type="protein sequence ID" value="KIU21759.1"/>
    <property type="molecule type" value="Genomic_DNA"/>
</dbReference>
<dbReference type="PANTHER" id="PTHR44013:SF1">
    <property type="entry name" value="ZINC-TYPE ALCOHOL DEHYDROGENASE-LIKE PROTEIN C16A3.02C"/>
    <property type="match status" value="1"/>
</dbReference>
<dbReference type="SMART" id="SM00829">
    <property type="entry name" value="PKS_ER"/>
    <property type="match status" value="1"/>
</dbReference>
<feature type="domain" description="Enoyl reductase (ER)" evidence="1">
    <location>
        <begin position="7"/>
        <end position="298"/>
    </location>
</feature>
<organism evidence="2 3">
    <name type="scientific">Weissella cibaria</name>
    <dbReference type="NCBI Taxonomy" id="137591"/>
    <lineage>
        <taxon>Bacteria</taxon>
        <taxon>Bacillati</taxon>
        <taxon>Bacillota</taxon>
        <taxon>Bacilli</taxon>
        <taxon>Lactobacillales</taxon>
        <taxon>Lactobacillaceae</taxon>
        <taxon>Weissella</taxon>
    </lineage>
</organism>
<proteinExistence type="predicted"/>
<evidence type="ECO:0000313" key="2">
    <source>
        <dbReference type="EMBL" id="KIU21759.1"/>
    </source>
</evidence>
<reference evidence="2 3" key="1">
    <citation type="journal article" date="2015" name="Microbiology (Mosc.)">
        <title>Genomics of the Weissella cibaria species with an examination of its metabolic traits.</title>
        <authorList>
            <person name="Lynch K.M."/>
            <person name="Lucid A."/>
            <person name="Arendt E.K."/>
            <person name="Sleator R.D."/>
            <person name="Lucey B."/>
            <person name="Coffey A."/>
        </authorList>
    </citation>
    <scope>NUCLEOTIDE SEQUENCE [LARGE SCALE GENOMIC DNA]</scope>
    <source>
        <strain evidence="2 3">MG1</strain>
    </source>
</reference>
<dbReference type="CDD" id="cd05289">
    <property type="entry name" value="MDR_like_2"/>
    <property type="match status" value="1"/>
</dbReference>
<dbReference type="InterPro" id="IPR011032">
    <property type="entry name" value="GroES-like_sf"/>
</dbReference>
<protein>
    <submittedName>
        <fullName evidence="2">Zinc-type alcohol dehydrogenase-like protein</fullName>
    </submittedName>
</protein>
<dbReference type="InterPro" id="IPR052733">
    <property type="entry name" value="Chloroplast_QOR"/>
</dbReference>
<dbReference type="Gene3D" id="3.90.180.10">
    <property type="entry name" value="Medium-chain alcohol dehydrogenases, catalytic domain"/>
    <property type="match status" value="1"/>
</dbReference>
<dbReference type="Proteomes" id="UP000032287">
    <property type="component" value="Unassembled WGS sequence"/>
</dbReference>
<accession>A0A0D1K9Q2</accession>
<dbReference type="Pfam" id="PF13602">
    <property type="entry name" value="ADH_zinc_N_2"/>
    <property type="match status" value="1"/>
</dbReference>
<dbReference type="STRING" id="137591.AO080_00130"/>
<name>A0A0D1K9Q2_9LACO</name>
<dbReference type="InterPro" id="IPR013154">
    <property type="entry name" value="ADH-like_N"/>
</dbReference>
<dbReference type="eggNOG" id="COG0604">
    <property type="taxonomic scope" value="Bacteria"/>
</dbReference>
<dbReference type="Pfam" id="PF08240">
    <property type="entry name" value="ADH_N"/>
    <property type="match status" value="1"/>
</dbReference>
<dbReference type="InterPro" id="IPR036291">
    <property type="entry name" value="NAD(P)-bd_dom_sf"/>
</dbReference>
<comment type="caution">
    <text evidence="2">The sequence shown here is derived from an EMBL/GenBank/DDBJ whole genome shotgun (WGS) entry which is preliminary data.</text>
</comment>